<reference evidence="1 2" key="2">
    <citation type="journal article" date="2013" name="Genome Announc.">
        <title>Genome Sequence of Growth-Improving Paenibacillus mucilaginosus Strain KNP414.</title>
        <authorList>
            <person name="Lu J.J."/>
            <person name="Wang J.F."/>
            <person name="Hu X.F."/>
        </authorList>
    </citation>
    <scope>NUCLEOTIDE SEQUENCE [LARGE SCALE GENOMIC DNA]</scope>
    <source>
        <strain evidence="1 2">KNP414</strain>
    </source>
</reference>
<dbReference type="AlphaFoldDB" id="F8FGG4"/>
<gene>
    <name evidence="1" type="ordered locus">KNP414_06100</name>
</gene>
<sequence>MPQLIVKPLPVKREGCSSPGAAYRVHSSSCTGCSVRLGRLGLRQGP</sequence>
<proteinExistence type="predicted"/>
<dbReference type="EMBL" id="CP002869">
    <property type="protein sequence ID" value="AEI44624.1"/>
    <property type="molecule type" value="Genomic_DNA"/>
</dbReference>
<dbReference type="Proteomes" id="UP000006620">
    <property type="component" value="Chromosome"/>
</dbReference>
<accession>F8FGG4</accession>
<evidence type="ECO:0000313" key="2">
    <source>
        <dbReference type="Proteomes" id="UP000006620"/>
    </source>
</evidence>
<name>F8FGG4_PAEMK</name>
<dbReference type="HOGENOM" id="CLU_3186681_0_0_9"/>
<organism evidence="1 2">
    <name type="scientific">Paenibacillus mucilaginosus (strain KNP414)</name>
    <dbReference type="NCBI Taxonomy" id="1036673"/>
    <lineage>
        <taxon>Bacteria</taxon>
        <taxon>Bacillati</taxon>
        <taxon>Bacillota</taxon>
        <taxon>Bacilli</taxon>
        <taxon>Bacillales</taxon>
        <taxon>Paenibacillaceae</taxon>
        <taxon>Paenibacillus</taxon>
    </lineage>
</organism>
<evidence type="ECO:0000313" key="1">
    <source>
        <dbReference type="EMBL" id="AEI44624.1"/>
    </source>
</evidence>
<reference evidence="2" key="1">
    <citation type="submission" date="2011-06" db="EMBL/GenBank/DDBJ databases">
        <title>Complete genome sequence of Paenibacillus mucilaginosus KNP414.</title>
        <authorList>
            <person name="Wang J."/>
            <person name="Hu S."/>
            <person name="Hu X."/>
            <person name="Zhang B."/>
            <person name="Dong D."/>
            <person name="Zhang S."/>
            <person name="Zhao K."/>
            <person name="Wu D."/>
        </authorList>
    </citation>
    <scope>NUCLEOTIDE SEQUENCE [LARGE SCALE GENOMIC DNA]</scope>
    <source>
        <strain evidence="2">KNP414</strain>
    </source>
</reference>
<dbReference type="KEGG" id="pms:KNP414_06100"/>
<protein>
    <submittedName>
        <fullName evidence="1">Uncharacterized protein</fullName>
    </submittedName>
</protein>